<reference evidence="2 3" key="1">
    <citation type="submission" date="2020-12" db="EMBL/GenBank/DDBJ databases">
        <title>YIM B01967 draft genome.</title>
        <authorList>
            <person name="Yan X."/>
        </authorList>
    </citation>
    <scope>NUCLEOTIDE SEQUENCE [LARGE SCALE GENOMIC DNA]</scope>
    <source>
        <strain evidence="2 3">YIM B01967</strain>
    </source>
</reference>
<dbReference type="Gene3D" id="3.90.79.10">
    <property type="entry name" value="Nucleoside Triphosphate Pyrophosphohydrolase"/>
    <property type="match status" value="1"/>
</dbReference>
<dbReference type="EMBL" id="JAEOAH010000045">
    <property type="protein sequence ID" value="MBK3496982.1"/>
    <property type="molecule type" value="Genomic_DNA"/>
</dbReference>
<dbReference type="SUPFAM" id="SSF55811">
    <property type="entry name" value="Nudix"/>
    <property type="match status" value="1"/>
</dbReference>
<dbReference type="Pfam" id="PF00293">
    <property type="entry name" value="NUDIX"/>
    <property type="match status" value="1"/>
</dbReference>
<dbReference type="Proteomes" id="UP000618943">
    <property type="component" value="Unassembled WGS sequence"/>
</dbReference>
<proteinExistence type="predicted"/>
<keyword evidence="2" id="KW-0378">Hydrolase</keyword>
<evidence type="ECO:0000259" key="1">
    <source>
        <dbReference type="PROSITE" id="PS51462"/>
    </source>
</evidence>
<protein>
    <submittedName>
        <fullName evidence="2">NUDIX hydrolase</fullName>
    </submittedName>
</protein>
<accession>A0ABS1HC43</accession>
<dbReference type="PROSITE" id="PS51462">
    <property type="entry name" value="NUDIX"/>
    <property type="match status" value="1"/>
</dbReference>
<name>A0ABS1HC43_9BACL</name>
<keyword evidence="3" id="KW-1185">Reference proteome</keyword>
<organism evidence="2 3">
    <name type="scientific">Viridibacillus soli</name>
    <dbReference type="NCBI Taxonomy" id="2798301"/>
    <lineage>
        <taxon>Bacteria</taxon>
        <taxon>Bacillati</taxon>
        <taxon>Bacillota</taxon>
        <taxon>Bacilli</taxon>
        <taxon>Bacillales</taxon>
        <taxon>Caryophanaceae</taxon>
        <taxon>Viridibacillus</taxon>
    </lineage>
</organism>
<dbReference type="RefSeq" id="WP_200750290.1">
    <property type="nucleotide sequence ID" value="NZ_JAEOAH010000045.1"/>
</dbReference>
<comment type="caution">
    <text evidence="2">The sequence shown here is derived from an EMBL/GenBank/DDBJ whole genome shotgun (WGS) entry which is preliminary data.</text>
</comment>
<evidence type="ECO:0000313" key="2">
    <source>
        <dbReference type="EMBL" id="MBK3496982.1"/>
    </source>
</evidence>
<evidence type="ECO:0000313" key="3">
    <source>
        <dbReference type="Proteomes" id="UP000618943"/>
    </source>
</evidence>
<dbReference type="InterPro" id="IPR000086">
    <property type="entry name" value="NUDIX_hydrolase_dom"/>
</dbReference>
<dbReference type="GO" id="GO:0016787">
    <property type="term" value="F:hydrolase activity"/>
    <property type="evidence" value="ECO:0007669"/>
    <property type="project" value="UniProtKB-KW"/>
</dbReference>
<sequence>MIRYAVGGIIKSDDTILLVKKEKIMDTEKPMEVKPEWDFPKGGIKREDLDIQEALFRELDEETGTRDFRVIGELGMLEFEFPAAMKEKLGFERQVTHMFLLEFLGDRDQLQPKTEEIGEVAFVKINKVDERLKLAETKEFFQDNLDEIKSGIVLR</sequence>
<gene>
    <name evidence="2" type="ORF">JFL43_19385</name>
</gene>
<feature type="domain" description="Nudix hydrolase" evidence="1">
    <location>
        <begin position="1"/>
        <end position="147"/>
    </location>
</feature>
<dbReference type="InterPro" id="IPR015797">
    <property type="entry name" value="NUDIX_hydrolase-like_dom_sf"/>
</dbReference>